<dbReference type="EC" id="3.1.26.4" evidence="3"/>
<proteinExistence type="inferred from homology"/>
<dbReference type="GO" id="GO:0004523">
    <property type="term" value="F:RNA-DNA hybrid ribonuclease activity"/>
    <property type="evidence" value="ECO:0007669"/>
    <property type="project" value="UniProtKB-EC"/>
</dbReference>
<gene>
    <name evidence="9" type="ORF">BP01DRAFT_415822</name>
</gene>
<evidence type="ECO:0000256" key="6">
    <source>
        <dbReference type="ARBA" id="ARBA00022759"/>
    </source>
</evidence>
<keyword evidence="5" id="KW-0479">Metal-binding</keyword>
<keyword evidence="10" id="KW-1185">Reference proteome</keyword>
<organism evidence="9 10">
    <name type="scientific">Aspergillus saccharolyticus JOP 1030-1</name>
    <dbReference type="NCBI Taxonomy" id="1450539"/>
    <lineage>
        <taxon>Eukaryota</taxon>
        <taxon>Fungi</taxon>
        <taxon>Dikarya</taxon>
        <taxon>Ascomycota</taxon>
        <taxon>Pezizomycotina</taxon>
        <taxon>Eurotiomycetes</taxon>
        <taxon>Eurotiomycetidae</taxon>
        <taxon>Eurotiales</taxon>
        <taxon>Aspergillaceae</taxon>
        <taxon>Aspergillus</taxon>
        <taxon>Aspergillus subgen. Circumdati</taxon>
    </lineage>
</organism>
<dbReference type="RefSeq" id="XP_025431578.1">
    <property type="nucleotide sequence ID" value="XM_025579167.1"/>
</dbReference>
<dbReference type="STRING" id="1450539.A0A318ZDK4"/>
<evidence type="ECO:0000256" key="3">
    <source>
        <dbReference type="ARBA" id="ARBA00012180"/>
    </source>
</evidence>
<keyword evidence="7" id="KW-0378">Hydrolase</keyword>
<keyword evidence="4" id="KW-0540">Nuclease</keyword>
<evidence type="ECO:0000256" key="2">
    <source>
        <dbReference type="ARBA" id="ARBA00005300"/>
    </source>
</evidence>
<dbReference type="InterPro" id="IPR036397">
    <property type="entry name" value="RNaseH_sf"/>
</dbReference>
<dbReference type="InterPro" id="IPR050092">
    <property type="entry name" value="RNase_H"/>
</dbReference>
<name>A0A318ZDK4_9EURO</name>
<dbReference type="SUPFAM" id="SSF53098">
    <property type="entry name" value="Ribonuclease H-like"/>
    <property type="match status" value="1"/>
</dbReference>
<sequence>MVYTIEIYVDGGCRGNGQPGSIGAAAAAVKTRAGTLLGWKEALPSYPTPTNQRAEITAIILGLEKAREDIINSEPIPYAVKCMNEWVYKWVNNGWTNAKGSEVANRDVIERAMDLEDELKDSGDVRYQWIPRAQNQFADQLCNECMDEMVDDDDDDDRRYYYSSSDDDW</sequence>
<evidence type="ECO:0000256" key="1">
    <source>
        <dbReference type="ARBA" id="ARBA00000077"/>
    </source>
</evidence>
<keyword evidence="6" id="KW-0255">Endonuclease</keyword>
<evidence type="ECO:0000256" key="7">
    <source>
        <dbReference type="ARBA" id="ARBA00022801"/>
    </source>
</evidence>
<dbReference type="Proteomes" id="UP000248349">
    <property type="component" value="Unassembled WGS sequence"/>
</dbReference>
<dbReference type="Gene3D" id="3.30.420.10">
    <property type="entry name" value="Ribonuclease H-like superfamily/Ribonuclease H"/>
    <property type="match status" value="1"/>
</dbReference>
<dbReference type="AlphaFoldDB" id="A0A318ZDK4"/>
<dbReference type="GeneID" id="37080396"/>
<evidence type="ECO:0000256" key="5">
    <source>
        <dbReference type="ARBA" id="ARBA00022723"/>
    </source>
</evidence>
<dbReference type="GO" id="GO:0043137">
    <property type="term" value="P:DNA replication, removal of RNA primer"/>
    <property type="evidence" value="ECO:0007669"/>
    <property type="project" value="TreeGrafter"/>
</dbReference>
<evidence type="ECO:0000259" key="8">
    <source>
        <dbReference type="PROSITE" id="PS50879"/>
    </source>
</evidence>
<evidence type="ECO:0000313" key="10">
    <source>
        <dbReference type="Proteomes" id="UP000248349"/>
    </source>
</evidence>
<comment type="catalytic activity">
    <reaction evidence="1">
        <text>Endonucleolytic cleavage to 5'-phosphomonoester.</text>
        <dbReference type="EC" id="3.1.26.4"/>
    </reaction>
</comment>
<reference evidence="9 10" key="1">
    <citation type="submission" date="2016-12" db="EMBL/GenBank/DDBJ databases">
        <title>The genomes of Aspergillus section Nigri reveals drivers in fungal speciation.</title>
        <authorList>
            <consortium name="DOE Joint Genome Institute"/>
            <person name="Vesth T.C."/>
            <person name="Nybo J."/>
            <person name="Theobald S."/>
            <person name="Brandl J."/>
            <person name="Frisvad J.C."/>
            <person name="Nielsen K.F."/>
            <person name="Lyhne E.K."/>
            <person name="Kogle M.E."/>
            <person name="Kuo A."/>
            <person name="Riley R."/>
            <person name="Clum A."/>
            <person name="Nolan M."/>
            <person name="Lipzen A."/>
            <person name="Salamov A."/>
            <person name="Henrissat B."/>
            <person name="Wiebenga A."/>
            <person name="De Vries R.P."/>
            <person name="Grigoriev I.V."/>
            <person name="Mortensen U.H."/>
            <person name="Andersen M.R."/>
            <person name="Baker S.E."/>
        </authorList>
    </citation>
    <scope>NUCLEOTIDE SEQUENCE [LARGE SCALE GENOMIC DNA]</scope>
    <source>
        <strain evidence="9 10">JOP 1030-1</strain>
    </source>
</reference>
<feature type="domain" description="RNase H type-1" evidence="8">
    <location>
        <begin position="1"/>
        <end position="147"/>
    </location>
</feature>
<dbReference type="PANTHER" id="PTHR10642:SF26">
    <property type="entry name" value="RIBONUCLEASE H1"/>
    <property type="match status" value="1"/>
</dbReference>
<protein>
    <recommendedName>
        <fullName evidence="3">ribonuclease H</fullName>
        <ecNumber evidence="3">3.1.26.4</ecNumber>
    </recommendedName>
</protein>
<accession>A0A318ZDK4</accession>
<dbReference type="OrthoDB" id="245563at2759"/>
<dbReference type="GO" id="GO:0003676">
    <property type="term" value="F:nucleic acid binding"/>
    <property type="evidence" value="ECO:0007669"/>
    <property type="project" value="InterPro"/>
</dbReference>
<dbReference type="InterPro" id="IPR002156">
    <property type="entry name" value="RNaseH_domain"/>
</dbReference>
<dbReference type="InterPro" id="IPR012337">
    <property type="entry name" value="RNaseH-like_sf"/>
</dbReference>
<comment type="similarity">
    <text evidence="2">Belongs to the RNase H family.</text>
</comment>
<dbReference type="PROSITE" id="PS50879">
    <property type="entry name" value="RNASE_H_1"/>
    <property type="match status" value="1"/>
</dbReference>
<dbReference type="PANTHER" id="PTHR10642">
    <property type="entry name" value="RIBONUCLEASE H1"/>
    <property type="match status" value="1"/>
</dbReference>
<evidence type="ECO:0000313" key="9">
    <source>
        <dbReference type="EMBL" id="PYH45596.1"/>
    </source>
</evidence>
<dbReference type="Pfam" id="PF00075">
    <property type="entry name" value="RNase_H"/>
    <property type="match status" value="1"/>
</dbReference>
<dbReference type="EMBL" id="KZ821231">
    <property type="protein sequence ID" value="PYH45596.1"/>
    <property type="molecule type" value="Genomic_DNA"/>
</dbReference>
<dbReference type="GO" id="GO:0046872">
    <property type="term" value="F:metal ion binding"/>
    <property type="evidence" value="ECO:0007669"/>
    <property type="project" value="UniProtKB-KW"/>
</dbReference>
<evidence type="ECO:0000256" key="4">
    <source>
        <dbReference type="ARBA" id="ARBA00022722"/>
    </source>
</evidence>